<sequence length="73" mass="8358">MQHKLRTVAPLLCAETIQPMPSPCVSVCRMDDAQQYCLGCLRTLDELRAWGSADDATKRQIWLHIRERCKPTT</sequence>
<evidence type="ECO:0000313" key="1">
    <source>
        <dbReference type="EMBL" id="KUF42351.1"/>
    </source>
</evidence>
<evidence type="ECO:0008006" key="3">
    <source>
        <dbReference type="Google" id="ProtNLM"/>
    </source>
</evidence>
<accession>A0A0W7Z5G6</accession>
<dbReference type="PANTHER" id="PTHR35175">
    <property type="entry name" value="DUF1289 DOMAIN-CONTAINING PROTEIN"/>
    <property type="match status" value="1"/>
</dbReference>
<dbReference type="Pfam" id="PF06945">
    <property type="entry name" value="DUF1289"/>
    <property type="match status" value="1"/>
</dbReference>
<keyword evidence="2" id="KW-1185">Reference proteome</keyword>
<dbReference type="Proteomes" id="UP000053300">
    <property type="component" value="Unassembled WGS sequence"/>
</dbReference>
<organism evidence="1 2">
    <name type="scientific">Comamonas kerstersii</name>
    <dbReference type="NCBI Taxonomy" id="225992"/>
    <lineage>
        <taxon>Bacteria</taxon>
        <taxon>Pseudomonadati</taxon>
        <taxon>Pseudomonadota</taxon>
        <taxon>Betaproteobacteria</taxon>
        <taxon>Burkholderiales</taxon>
        <taxon>Comamonadaceae</taxon>
        <taxon>Comamonas</taxon>
    </lineage>
</organism>
<reference evidence="1 2" key="1">
    <citation type="submission" date="2015-12" db="EMBL/GenBank/DDBJ databases">
        <title>Complete genome sequence of a multi-drug resistant strain Acidovorax sp. 12322-1.</title>
        <authorList>
            <person name="Ming D."/>
            <person name="Wang M."/>
            <person name="Hu S."/>
            <person name="Zhou Y."/>
            <person name="Jiang T."/>
        </authorList>
    </citation>
    <scope>NUCLEOTIDE SEQUENCE [LARGE SCALE GENOMIC DNA]</scope>
    <source>
        <strain evidence="1 2">12322-1</strain>
    </source>
</reference>
<comment type="caution">
    <text evidence="1">The sequence shown here is derived from an EMBL/GenBank/DDBJ whole genome shotgun (WGS) entry which is preliminary data.</text>
</comment>
<dbReference type="STRING" id="225992.B5M06_04055"/>
<dbReference type="PANTHER" id="PTHR35175:SF2">
    <property type="entry name" value="DUF1289 DOMAIN-CONTAINING PROTEIN"/>
    <property type="match status" value="1"/>
</dbReference>
<proteinExistence type="predicted"/>
<protein>
    <recommendedName>
        <fullName evidence="3">DUF1289 domain-containing protein</fullName>
    </recommendedName>
</protein>
<gene>
    <name evidence="1" type="ORF">AS359_02445</name>
</gene>
<evidence type="ECO:0000313" key="2">
    <source>
        <dbReference type="Proteomes" id="UP000053300"/>
    </source>
</evidence>
<dbReference type="EMBL" id="LPXH01000015">
    <property type="protein sequence ID" value="KUF42351.1"/>
    <property type="molecule type" value="Genomic_DNA"/>
</dbReference>
<dbReference type="AlphaFoldDB" id="A0A0W7Z5G6"/>
<dbReference type="InterPro" id="IPR010710">
    <property type="entry name" value="DUF1289"/>
</dbReference>
<name>A0A0W7Z5G6_9BURK</name>